<sequence length="757" mass="84781">MSLHRVIAPPPLALAVHPAPSPKTREEVKKEDEKRRADREAKAKVEADAKAALEAEKKGGDAGGKDKAGDKADKAAPPASHDKPSEPITATKTDPVEAAKPEKPLVPLRLLPPVPHRPLRSRLDLNPIRPYPPINTDPRGAYTKYAKAISSELIHIDLTRDGWLNEQWRERNEREALARLTGEAENQRLREVAKAKQANVVRKVPGTAEGLILELWNDLVEAESQEMSVESFWAKYDWSDPKAERHLQLMPAEEKAKAKAAQISRLEKEAKVEEEARLAARAIREKEKEEEKRKKDAAEAEQAGDKEGADKGEEKEKDNQAKVKVDAEKKSEEVKVPAAPVTVAVKDEKKGLKKEKQTDEKKEEVPVEPTYQYPLETEWTREGVEEVLATIGVQCAFNTEKPLPRHWSTPDRGYLLLSHGHFLLRIEADIEFKPDGTTDKFEALVTSANDRVFGKMVLAQAAAERKKKEKEYRDRKEREHRERKDKERKEKGDKEGNDAAEEAKQAKDGDEKIRGKDGGKPDRAHDTAAHPHRAHKDKDAAVPGTHGAQIVHHTGDKADVAIVAVPVKEKVGLGLDEKHEEEAELVGPKVEDLVAAQKKKDADAQADKEKHDKKADDDKAKKAAAAAAEAKRAQRHKEAAFDPVRDADLIVKMLGPEAANIPLADLKAAFAAMEEAAVEQKARAHMEKKEGPMIWVWHEKCERWRWRNFAAGCAVIEPGGWEERDWKVFADDRGMEVHHSEMEWAEVIEADIHDWSC</sequence>
<feature type="compositionally biased region" description="Basic and acidic residues" evidence="1">
    <location>
        <begin position="463"/>
        <end position="529"/>
    </location>
</feature>
<feature type="compositionally biased region" description="Basic and acidic residues" evidence="1">
    <location>
        <begin position="94"/>
        <end position="103"/>
    </location>
</feature>
<dbReference type="GeneID" id="77731211"/>
<dbReference type="Proteomes" id="UP001164286">
    <property type="component" value="Unassembled WGS sequence"/>
</dbReference>
<feature type="compositionally biased region" description="Basic and acidic residues" evidence="1">
    <location>
        <begin position="348"/>
        <end position="365"/>
    </location>
</feature>
<dbReference type="RefSeq" id="XP_052947867.1">
    <property type="nucleotide sequence ID" value="XM_053092006.1"/>
</dbReference>
<reference evidence="2" key="1">
    <citation type="journal article" date="2022" name="G3 (Bethesda)">
        <title>High quality genome of the basidiomycete yeast Dioszegia hungarica PDD-24b-2 isolated from cloud water.</title>
        <authorList>
            <person name="Jarrige D."/>
            <person name="Haridas S."/>
            <person name="Bleykasten-Grosshans C."/>
            <person name="Joly M."/>
            <person name="Nadalig T."/>
            <person name="Sancelme M."/>
            <person name="Vuilleumier S."/>
            <person name="Grigoriev I.V."/>
            <person name="Amato P."/>
            <person name="Bringel F."/>
        </authorList>
    </citation>
    <scope>NUCLEOTIDE SEQUENCE</scope>
    <source>
        <strain evidence="2">PDD-24b-2</strain>
    </source>
</reference>
<name>A0AA38HCV3_9TREE</name>
<accession>A0AA38HCV3</accession>
<feature type="compositionally biased region" description="Basic and acidic residues" evidence="1">
    <location>
        <begin position="629"/>
        <end position="639"/>
    </location>
</feature>
<dbReference type="EMBL" id="JAKWFO010000003">
    <property type="protein sequence ID" value="KAI9638090.1"/>
    <property type="molecule type" value="Genomic_DNA"/>
</dbReference>
<keyword evidence="3" id="KW-1185">Reference proteome</keyword>
<feature type="region of interest" description="Disordered" evidence="1">
    <location>
        <begin position="463"/>
        <end position="545"/>
    </location>
</feature>
<dbReference type="AlphaFoldDB" id="A0AA38HCV3"/>
<protein>
    <submittedName>
        <fullName evidence="2">Uncharacterized protein</fullName>
    </submittedName>
</protein>
<organism evidence="2 3">
    <name type="scientific">Dioszegia hungarica</name>
    <dbReference type="NCBI Taxonomy" id="4972"/>
    <lineage>
        <taxon>Eukaryota</taxon>
        <taxon>Fungi</taxon>
        <taxon>Dikarya</taxon>
        <taxon>Basidiomycota</taxon>
        <taxon>Agaricomycotina</taxon>
        <taxon>Tremellomycetes</taxon>
        <taxon>Tremellales</taxon>
        <taxon>Bulleribasidiaceae</taxon>
        <taxon>Dioszegia</taxon>
    </lineage>
</organism>
<feature type="region of interest" description="Disordered" evidence="1">
    <location>
        <begin position="348"/>
        <end position="367"/>
    </location>
</feature>
<feature type="compositionally biased region" description="Basic and acidic residues" evidence="1">
    <location>
        <begin position="23"/>
        <end position="85"/>
    </location>
</feature>
<evidence type="ECO:0000313" key="3">
    <source>
        <dbReference type="Proteomes" id="UP001164286"/>
    </source>
</evidence>
<feature type="region of interest" description="Disordered" evidence="1">
    <location>
        <begin position="596"/>
        <end position="639"/>
    </location>
</feature>
<feature type="region of interest" description="Disordered" evidence="1">
    <location>
        <begin position="284"/>
        <end position="331"/>
    </location>
</feature>
<gene>
    <name evidence="2" type="ORF">MKK02DRAFT_42477</name>
</gene>
<comment type="caution">
    <text evidence="2">The sequence shown here is derived from an EMBL/GenBank/DDBJ whole genome shotgun (WGS) entry which is preliminary data.</text>
</comment>
<evidence type="ECO:0000313" key="2">
    <source>
        <dbReference type="EMBL" id="KAI9638090.1"/>
    </source>
</evidence>
<evidence type="ECO:0000256" key="1">
    <source>
        <dbReference type="SAM" id="MobiDB-lite"/>
    </source>
</evidence>
<feature type="region of interest" description="Disordered" evidence="1">
    <location>
        <begin position="1"/>
        <end position="123"/>
    </location>
</feature>
<feature type="compositionally biased region" description="Basic and acidic residues" evidence="1">
    <location>
        <begin position="598"/>
        <end position="621"/>
    </location>
</feature>
<proteinExistence type="predicted"/>